<dbReference type="SUPFAM" id="SSF58104">
    <property type="entry name" value="Methyl-accepting chemotaxis protein (MCP) signaling domain"/>
    <property type="match status" value="1"/>
</dbReference>
<evidence type="ECO:0000256" key="2">
    <source>
        <dbReference type="PROSITE-ProRule" id="PRU00284"/>
    </source>
</evidence>
<dbReference type="Gene3D" id="1.10.287.950">
    <property type="entry name" value="Methyl-accepting chemotaxis protein"/>
    <property type="match status" value="1"/>
</dbReference>
<feature type="domain" description="Methyl-accepting transducer" evidence="3">
    <location>
        <begin position="124"/>
        <end position="285"/>
    </location>
</feature>
<dbReference type="OrthoDB" id="3192at2"/>
<accession>A0A1M5YBB8</accession>
<keyword evidence="5" id="KW-1185">Reference proteome</keyword>
<dbReference type="Proteomes" id="UP000183954">
    <property type="component" value="Unassembled WGS sequence"/>
</dbReference>
<name>A0A1M5YBB8_9FIRM</name>
<gene>
    <name evidence="4" type="ORF">SAMN02746098_02402</name>
</gene>
<sequence length="285" mass="30953">MENTATLNNLNEENIFEIIGKIASLFHQVIPIENTVIITDREKFRNYFMGSEAVVKQSNLIGSPIPEKGHIPVVLKTGVHKIGIMPKELYGVAFKSSTLPIKNNSDTIIGTLTLALSLKGQTALQEITENISSSADQLSATTEDLASSALLLSDNVSEVLEQTQDILQLIEQTNNILDFVNSVATNSRLLGLNAAIEAARAGEFGRGFAVVADEIRKMAENSAKSVTDTKKLISTIDNKVNHLMRKVEELMNVAHTQAAANQEMTATIQSFAATTQTMRAVSEII</sequence>
<dbReference type="STRING" id="1121420.SAMN02746098_02402"/>
<dbReference type="Pfam" id="PF00015">
    <property type="entry name" value="MCPsignal"/>
    <property type="match status" value="1"/>
</dbReference>
<evidence type="ECO:0000259" key="3">
    <source>
        <dbReference type="PROSITE" id="PS50111"/>
    </source>
</evidence>
<dbReference type="SMART" id="SM00283">
    <property type="entry name" value="MA"/>
    <property type="match status" value="1"/>
</dbReference>
<dbReference type="PANTHER" id="PTHR32089">
    <property type="entry name" value="METHYL-ACCEPTING CHEMOTAXIS PROTEIN MCPB"/>
    <property type="match status" value="1"/>
</dbReference>
<evidence type="ECO:0000313" key="5">
    <source>
        <dbReference type="Proteomes" id="UP000183954"/>
    </source>
</evidence>
<dbReference type="RefSeq" id="WP_073029955.1">
    <property type="nucleotide sequence ID" value="NZ_FQXJ01000007.1"/>
</dbReference>
<evidence type="ECO:0000256" key="1">
    <source>
        <dbReference type="ARBA" id="ARBA00023224"/>
    </source>
</evidence>
<dbReference type="PROSITE" id="PS50111">
    <property type="entry name" value="CHEMOTAXIS_TRANSDUC_2"/>
    <property type="match status" value="1"/>
</dbReference>
<organism evidence="4 5">
    <name type="scientific">Desulfosporosinus lacus DSM 15449</name>
    <dbReference type="NCBI Taxonomy" id="1121420"/>
    <lineage>
        <taxon>Bacteria</taxon>
        <taxon>Bacillati</taxon>
        <taxon>Bacillota</taxon>
        <taxon>Clostridia</taxon>
        <taxon>Eubacteriales</taxon>
        <taxon>Desulfitobacteriaceae</taxon>
        <taxon>Desulfosporosinus</taxon>
    </lineage>
</organism>
<dbReference type="EMBL" id="FQXJ01000007">
    <property type="protein sequence ID" value="SHI09209.1"/>
    <property type="molecule type" value="Genomic_DNA"/>
</dbReference>
<protein>
    <submittedName>
        <fullName evidence="4">Methyl-accepting chemotaxis protein (MCP) signalling domain-containing protein</fullName>
    </submittedName>
</protein>
<dbReference type="InterPro" id="IPR004089">
    <property type="entry name" value="MCPsignal_dom"/>
</dbReference>
<reference evidence="5" key="1">
    <citation type="submission" date="2016-11" db="EMBL/GenBank/DDBJ databases">
        <authorList>
            <person name="Varghese N."/>
            <person name="Submissions S."/>
        </authorList>
    </citation>
    <scope>NUCLEOTIDE SEQUENCE [LARGE SCALE GENOMIC DNA]</scope>
    <source>
        <strain evidence="5">DSM 15449</strain>
    </source>
</reference>
<proteinExistence type="predicted"/>
<keyword evidence="1 2" id="KW-0807">Transducer</keyword>
<evidence type="ECO:0000313" key="4">
    <source>
        <dbReference type="EMBL" id="SHI09209.1"/>
    </source>
</evidence>
<dbReference type="GO" id="GO:0007165">
    <property type="term" value="P:signal transduction"/>
    <property type="evidence" value="ECO:0007669"/>
    <property type="project" value="UniProtKB-KW"/>
</dbReference>
<dbReference type="PANTHER" id="PTHR32089:SF112">
    <property type="entry name" value="LYSOZYME-LIKE PROTEIN-RELATED"/>
    <property type="match status" value="1"/>
</dbReference>
<dbReference type="GO" id="GO:0016020">
    <property type="term" value="C:membrane"/>
    <property type="evidence" value="ECO:0007669"/>
    <property type="project" value="InterPro"/>
</dbReference>
<dbReference type="AlphaFoldDB" id="A0A1M5YBB8"/>